<keyword evidence="4" id="KW-1185">Reference proteome</keyword>
<gene>
    <name evidence="3" type="ORF">IEN85_17525</name>
</gene>
<dbReference type="EMBL" id="JACYFG010000040">
    <property type="protein sequence ID" value="MBD5781305.1"/>
    <property type="molecule type" value="Genomic_DNA"/>
</dbReference>
<organism evidence="3 4">
    <name type="scientific">Pelagicoccus enzymogenes</name>
    <dbReference type="NCBI Taxonomy" id="2773457"/>
    <lineage>
        <taxon>Bacteria</taxon>
        <taxon>Pseudomonadati</taxon>
        <taxon>Verrucomicrobiota</taxon>
        <taxon>Opitutia</taxon>
        <taxon>Puniceicoccales</taxon>
        <taxon>Pelagicoccaceae</taxon>
        <taxon>Pelagicoccus</taxon>
    </lineage>
</organism>
<dbReference type="InterPro" id="IPR007329">
    <property type="entry name" value="FMN-bd"/>
</dbReference>
<dbReference type="Pfam" id="PF04205">
    <property type="entry name" value="FMN_bind"/>
    <property type="match status" value="1"/>
</dbReference>
<evidence type="ECO:0000313" key="3">
    <source>
        <dbReference type="EMBL" id="MBD5781305.1"/>
    </source>
</evidence>
<evidence type="ECO:0000259" key="2">
    <source>
        <dbReference type="SMART" id="SM00900"/>
    </source>
</evidence>
<proteinExistence type="predicted"/>
<feature type="domain" description="FMN-binding" evidence="2">
    <location>
        <begin position="94"/>
        <end position="174"/>
    </location>
</feature>
<evidence type="ECO:0000256" key="1">
    <source>
        <dbReference type="SAM" id="SignalP"/>
    </source>
</evidence>
<dbReference type="AlphaFoldDB" id="A0A927IJ97"/>
<name>A0A927IJ97_9BACT</name>
<feature type="signal peptide" evidence="1">
    <location>
        <begin position="1"/>
        <end position="20"/>
    </location>
</feature>
<keyword evidence="1" id="KW-0732">Signal</keyword>
<dbReference type="GO" id="GO:0016020">
    <property type="term" value="C:membrane"/>
    <property type="evidence" value="ECO:0007669"/>
    <property type="project" value="InterPro"/>
</dbReference>
<dbReference type="SMART" id="SM00900">
    <property type="entry name" value="FMN_bind"/>
    <property type="match status" value="1"/>
</dbReference>
<comment type="caution">
    <text evidence="3">The sequence shown here is derived from an EMBL/GenBank/DDBJ whole genome shotgun (WGS) entry which is preliminary data.</text>
</comment>
<sequence>MNLNTPRLTSLALAAAMAFAYSTFGDTPDEEVYLAPESFVAESFDGASPKPSVLWITNELKPDIQKILGHDYPALRVRYWKDKERTAWILEEIGKVKPITVGIVVEDGRITRLKVLIYRESHGWEVKHSFFTNQFTDAELTEKLRLNKNIDGISGATLSVNALKRLGRLALFLHQQALR</sequence>
<dbReference type="RefSeq" id="WP_191618403.1">
    <property type="nucleotide sequence ID" value="NZ_JACYFG010000040.1"/>
</dbReference>
<accession>A0A927IJ97</accession>
<protein>
    <submittedName>
        <fullName evidence="3">FMN-binding protein</fullName>
    </submittedName>
</protein>
<evidence type="ECO:0000313" key="4">
    <source>
        <dbReference type="Proteomes" id="UP000622317"/>
    </source>
</evidence>
<feature type="chain" id="PRO_5036999597" evidence="1">
    <location>
        <begin position="21"/>
        <end position="179"/>
    </location>
</feature>
<dbReference type="GO" id="GO:0010181">
    <property type="term" value="F:FMN binding"/>
    <property type="evidence" value="ECO:0007669"/>
    <property type="project" value="InterPro"/>
</dbReference>
<dbReference type="Proteomes" id="UP000622317">
    <property type="component" value="Unassembled WGS sequence"/>
</dbReference>
<reference evidence="3" key="1">
    <citation type="submission" date="2020-09" db="EMBL/GenBank/DDBJ databases">
        <title>Pelagicoccus enzymogenes sp. nov. with an EPS production, isolated from marine sediment.</title>
        <authorList>
            <person name="Feng X."/>
        </authorList>
    </citation>
    <scope>NUCLEOTIDE SEQUENCE</scope>
    <source>
        <strain evidence="3">NFK12</strain>
    </source>
</reference>